<dbReference type="GO" id="GO:0005615">
    <property type="term" value="C:extracellular space"/>
    <property type="evidence" value="ECO:0007669"/>
    <property type="project" value="TreeGrafter"/>
</dbReference>
<dbReference type="EMBL" id="CAJHNH020000637">
    <property type="protein sequence ID" value="CAG5118970.1"/>
    <property type="molecule type" value="Genomic_DNA"/>
</dbReference>
<accession>A0A8S3YUU5</accession>
<dbReference type="PANTHER" id="PTHR13147:SF5">
    <property type="entry name" value="FOUR-JOINTED BOX PROTEIN 1"/>
    <property type="match status" value="1"/>
</dbReference>
<organism evidence="1 2">
    <name type="scientific">Candidula unifasciata</name>
    <dbReference type="NCBI Taxonomy" id="100452"/>
    <lineage>
        <taxon>Eukaryota</taxon>
        <taxon>Metazoa</taxon>
        <taxon>Spiralia</taxon>
        <taxon>Lophotrochozoa</taxon>
        <taxon>Mollusca</taxon>
        <taxon>Gastropoda</taxon>
        <taxon>Heterobranchia</taxon>
        <taxon>Euthyneura</taxon>
        <taxon>Panpulmonata</taxon>
        <taxon>Eupulmonata</taxon>
        <taxon>Stylommatophora</taxon>
        <taxon>Helicina</taxon>
        <taxon>Helicoidea</taxon>
        <taxon>Geomitridae</taxon>
        <taxon>Candidula</taxon>
    </lineage>
</organism>
<dbReference type="OrthoDB" id="10055077at2759"/>
<dbReference type="GO" id="GO:0007267">
    <property type="term" value="P:cell-cell signaling"/>
    <property type="evidence" value="ECO:0007669"/>
    <property type="project" value="TreeGrafter"/>
</dbReference>
<feature type="non-terminal residue" evidence="1">
    <location>
        <position position="219"/>
    </location>
</feature>
<evidence type="ECO:0000313" key="2">
    <source>
        <dbReference type="Proteomes" id="UP000678393"/>
    </source>
</evidence>
<gene>
    <name evidence="1" type="ORF">CUNI_LOCUS4528</name>
</gene>
<name>A0A8S3YUU5_9EUPU</name>
<dbReference type="Proteomes" id="UP000678393">
    <property type="component" value="Unassembled WGS sequence"/>
</dbReference>
<dbReference type="AlphaFoldDB" id="A0A8S3YUU5"/>
<proteinExistence type="predicted"/>
<dbReference type="PRINTS" id="PR02072">
    <property type="entry name" value="4JOINTEDBOX1"/>
</dbReference>
<comment type="caution">
    <text evidence="1">The sequence shown here is derived from an EMBL/GenBank/DDBJ whole genome shotgun (WGS) entry which is preliminary data.</text>
</comment>
<evidence type="ECO:0000313" key="1">
    <source>
        <dbReference type="EMBL" id="CAG5118970.1"/>
    </source>
</evidence>
<dbReference type="PANTHER" id="PTHR13147">
    <property type="entry name" value="FOUR-JOINTED BOX PROTEIN 1"/>
    <property type="match status" value="1"/>
</dbReference>
<keyword evidence="2" id="KW-1185">Reference proteome</keyword>
<reference evidence="1" key="1">
    <citation type="submission" date="2021-04" db="EMBL/GenBank/DDBJ databases">
        <authorList>
            <consortium name="Molecular Ecology Group"/>
        </authorList>
    </citation>
    <scope>NUCLEOTIDE SEQUENCE</scope>
</reference>
<dbReference type="InterPro" id="IPR024868">
    <property type="entry name" value="FJX1/FJ"/>
</dbReference>
<sequence>KQVLMPPLVLKAYRDKQPIDERSFQFLKSTSNSRTEPNVSSSWRNNTMQEHVIDTVVSLAQWGSMIIFDYLTANYDRVASMQDGAYKENKPSIIEESIRNLRLSKQENKLWLIDNESGLFDAYDLMYRSQNSGQRFVKFHNDMLHTMCIFQRQVVEQLRDLHRQGPAQTTLEKWAESKEPLLKSIERDSSYALFKRHFPHRLGTVLKWIRYCEKRTTER</sequence>
<protein>
    <submittedName>
        <fullName evidence="1">Uncharacterized protein</fullName>
    </submittedName>
</protein>